<gene>
    <name evidence="2" type="primary">AVEN_42852_1</name>
    <name evidence="2" type="ORF">TNCT_696921</name>
</gene>
<dbReference type="EMBL" id="BMAO01011616">
    <property type="protein sequence ID" value="GFQ74972.1"/>
    <property type="molecule type" value="Genomic_DNA"/>
</dbReference>
<evidence type="ECO:0000313" key="2">
    <source>
        <dbReference type="EMBL" id="GFQ74972.1"/>
    </source>
</evidence>
<keyword evidence="1" id="KW-1133">Transmembrane helix</keyword>
<protein>
    <submittedName>
        <fullName evidence="2">Uncharacterized protein</fullName>
    </submittedName>
</protein>
<feature type="non-terminal residue" evidence="2">
    <location>
        <position position="1"/>
    </location>
</feature>
<feature type="transmembrane region" description="Helical" evidence="1">
    <location>
        <begin position="95"/>
        <end position="114"/>
    </location>
</feature>
<keyword evidence="1" id="KW-0472">Membrane</keyword>
<dbReference type="Proteomes" id="UP000887116">
    <property type="component" value="Unassembled WGS sequence"/>
</dbReference>
<dbReference type="OrthoDB" id="6432320at2759"/>
<reference evidence="2" key="1">
    <citation type="submission" date="2020-07" db="EMBL/GenBank/DDBJ databases">
        <title>Multicomponent nature underlies the extraordinary mechanical properties of spider dragline silk.</title>
        <authorList>
            <person name="Kono N."/>
            <person name="Nakamura H."/>
            <person name="Mori M."/>
            <person name="Yoshida Y."/>
            <person name="Ohtoshi R."/>
            <person name="Malay A.D."/>
            <person name="Moran D.A.P."/>
            <person name="Tomita M."/>
            <person name="Numata K."/>
            <person name="Arakawa K."/>
        </authorList>
    </citation>
    <scope>NUCLEOTIDE SEQUENCE</scope>
</reference>
<organism evidence="2 3">
    <name type="scientific">Trichonephila clavata</name>
    <name type="common">Joro spider</name>
    <name type="synonym">Nephila clavata</name>
    <dbReference type="NCBI Taxonomy" id="2740835"/>
    <lineage>
        <taxon>Eukaryota</taxon>
        <taxon>Metazoa</taxon>
        <taxon>Ecdysozoa</taxon>
        <taxon>Arthropoda</taxon>
        <taxon>Chelicerata</taxon>
        <taxon>Arachnida</taxon>
        <taxon>Araneae</taxon>
        <taxon>Araneomorphae</taxon>
        <taxon>Entelegynae</taxon>
        <taxon>Araneoidea</taxon>
        <taxon>Nephilidae</taxon>
        <taxon>Trichonephila</taxon>
    </lineage>
</organism>
<comment type="caution">
    <text evidence="2">The sequence shown here is derived from an EMBL/GenBank/DDBJ whole genome shotgun (WGS) entry which is preliminary data.</text>
</comment>
<proteinExistence type="predicted"/>
<keyword evidence="3" id="KW-1185">Reference proteome</keyword>
<evidence type="ECO:0000313" key="3">
    <source>
        <dbReference type="Proteomes" id="UP000887116"/>
    </source>
</evidence>
<keyword evidence="1" id="KW-0812">Transmembrane</keyword>
<dbReference type="AlphaFoldDB" id="A0A8X6HIF2"/>
<evidence type="ECO:0000256" key="1">
    <source>
        <dbReference type="SAM" id="Phobius"/>
    </source>
</evidence>
<feature type="transmembrane region" description="Helical" evidence="1">
    <location>
        <begin position="66"/>
        <end position="89"/>
    </location>
</feature>
<sequence length="244" mass="28365">MIRERIPPYLLSVAPLSLSNAIFEIRLRFRCVLSDTAALTTSARLRNESMVVKKAISSIVKNVYNIFRYCVDTVVYITILVTTFFIMVLNTALSVVILLEELIVFCLILPWMPVNKIGDIICYLRKWGLPVKLPISLYIFFVVVFFTLSIISLELHYLQINESLKTNFDEFKSSTFTAIKIFVVIHRFVHLLSNESSLRNTCKLLRKRLKFEQNEELDEEILAEGLDDNLEVEKLRFELDQTKE</sequence>
<accession>A0A8X6HIF2</accession>
<name>A0A8X6HIF2_TRICU</name>
<feature type="transmembrane region" description="Helical" evidence="1">
    <location>
        <begin position="135"/>
        <end position="153"/>
    </location>
</feature>